<dbReference type="EMBL" id="VSRR010077255">
    <property type="protein sequence ID" value="MPC88266.1"/>
    <property type="molecule type" value="Genomic_DNA"/>
</dbReference>
<feature type="region of interest" description="Disordered" evidence="1">
    <location>
        <begin position="21"/>
        <end position="71"/>
    </location>
</feature>
<proteinExistence type="predicted"/>
<feature type="compositionally biased region" description="Polar residues" evidence="1">
    <location>
        <begin position="35"/>
        <end position="71"/>
    </location>
</feature>
<keyword evidence="3" id="KW-1185">Reference proteome</keyword>
<evidence type="ECO:0000256" key="1">
    <source>
        <dbReference type="SAM" id="MobiDB-lite"/>
    </source>
</evidence>
<evidence type="ECO:0000313" key="2">
    <source>
        <dbReference type="EMBL" id="MPC88266.1"/>
    </source>
</evidence>
<reference evidence="2 3" key="1">
    <citation type="submission" date="2019-05" db="EMBL/GenBank/DDBJ databases">
        <title>Another draft genome of Portunus trituberculatus and its Hox gene families provides insights of decapod evolution.</title>
        <authorList>
            <person name="Jeong J.-H."/>
            <person name="Song I."/>
            <person name="Kim S."/>
            <person name="Choi T."/>
            <person name="Kim D."/>
            <person name="Ryu S."/>
            <person name="Kim W."/>
        </authorList>
    </citation>
    <scope>NUCLEOTIDE SEQUENCE [LARGE SCALE GENOMIC DNA]</scope>
    <source>
        <tissue evidence="2">Muscle</tissue>
    </source>
</reference>
<evidence type="ECO:0000313" key="3">
    <source>
        <dbReference type="Proteomes" id="UP000324222"/>
    </source>
</evidence>
<protein>
    <submittedName>
        <fullName evidence="2">Uncharacterized protein</fullName>
    </submittedName>
</protein>
<name>A0A5B7J2Q8_PORTR</name>
<dbReference type="AlphaFoldDB" id="A0A5B7J2Q8"/>
<dbReference type="Proteomes" id="UP000324222">
    <property type="component" value="Unassembled WGS sequence"/>
</dbReference>
<sequence length="71" mass="7924">MLKRIRNNWEPYLRRMKVFVGSSRQPDSVKGKGAQDTSSFTSSVNRPSSQSGASQRTVQSQISLDTSSAFR</sequence>
<accession>A0A5B7J2Q8</accession>
<comment type="caution">
    <text evidence="2">The sequence shown here is derived from an EMBL/GenBank/DDBJ whole genome shotgun (WGS) entry which is preliminary data.</text>
</comment>
<dbReference type="OrthoDB" id="6134459at2759"/>
<gene>
    <name evidence="2" type="ORF">E2C01_083166</name>
</gene>
<organism evidence="2 3">
    <name type="scientific">Portunus trituberculatus</name>
    <name type="common">Swimming crab</name>
    <name type="synonym">Neptunus trituberculatus</name>
    <dbReference type="NCBI Taxonomy" id="210409"/>
    <lineage>
        <taxon>Eukaryota</taxon>
        <taxon>Metazoa</taxon>
        <taxon>Ecdysozoa</taxon>
        <taxon>Arthropoda</taxon>
        <taxon>Crustacea</taxon>
        <taxon>Multicrustacea</taxon>
        <taxon>Malacostraca</taxon>
        <taxon>Eumalacostraca</taxon>
        <taxon>Eucarida</taxon>
        <taxon>Decapoda</taxon>
        <taxon>Pleocyemata</taxon>
        <taxon>Brachyura</taxon>
        <taxon>Eubrachyura</taxon>
        <taxon>Portunoidea</taxon>
        <taxon>Portunidae</taxon>
        <taxon>Portuninae</taxon>
        <taxon>Portunus</taxon>
    </lineage>
</organism>